<evidence type="ECO:0000313" key="2">
    <source>
        <dbReference type="EMBL" id="CAB1424920.1"/>
    </source>
</evidence>
<proteinExistence type="predicted"/>
<feature type="compositionally biased region" description="Basic and acidic residues" evidence="1">
    <location>
        <begin position="83"/>
        <end position="96"/>
    </location>
</feature>
<dbReference type="AlphaFoldDB" id="A0A9N7YB13"/>
<protein>
    <submittedName>
        <fullName evidence="2">Uncharacterized protein</fullName>
    </submittedName>
</protein>
<sequence length="173" mass="19543">MDGGAQVSSGRRQLVSGAWSEVSHGDPAPSWPPLGLRSTLALSASSDLSHARQWSSFNYRGDGVLAQVMAPGQERSSSANKITTERRYDKKAHERLTHHSDRGSRSCWILHPRNQDLVREVQEETVWDKLNRLYAPGLKAWPLQLTTEIEFVTEKMHFPLNPLTGRHRHKLSL</sequence>
<feature type="region of interest" description="Disordered" evidence="1">
    <location>
        <begin position="71"/>
        <end position="96"/>
    </location>
</feature>
<keyword evidence="3" id="KW-1185">Reference proteome</keyword>
<evidence type="ECO:0000313" key="3">
    <source>
        <dbReference type="Proteomes" id="UP001153269"/>
    </source>
</evidence>
<name>A0A9N7YB13_PLEPL</name>
<dbReference type="Proteomes" id="UP001153269">
    <property type="component" value="Unassembled WGS sequence"/>
</dbReference>
<gene>
    <name evidence="2" type="ORF">PLEPLA_LOCUS12849</name>
</gene>
<reference evidence="2" key="1">
    <citation type="submission" date="2020-03" db="EMBL/GenBank/DDBJ databases">
        <authorList>
            <person name="Weist P."/>
        </authorList>
    </citation>
    <scope>NUCLEOTIDE SEQUENCE</scope>
</reference>
<dbReference type="EMBL" id="CADEAL010000765">
    <property type="protein sequence ID" value="CAB1424920.1"/>
    <property type="molecule type" value="Genomic_DNA"/>
</dbReference>
<accession>A0A9N7YB13</accession>
<organism evidence="2 3">
    <name type="scientific">Pleuronectes platessa</name>
    <name type="common">European plaice</name>
    <dbReference type="NCBI Taxonomy" id="8262"/>
    <lineage>
        <taxon>Eukaryota</taxon>
        <taxon>Metazoa</taxon>
        <taxon>Chordata</taxon>
        <taxon>Craniata</taxon>
        <taxon>Vertebrata</taxon>
        <taxon>Euteleostomi</taxon>
        <taxon>Actinopterygii</taxon>
        <taxon>Neopterygii</taxon>
        <taxon>Teleostei</taxon>
        <taxon>Neoteleostei</taxon>
        <taxon>Acanthomorphata</taxon>
        <taxon>Carangaria</taxon>
        <taxon>Pleuronectiformes</taxon>
        <taxon>Pleuronectoidei</taxon>
        <taxon>Pleuronectidae</taxon>
        <taxon>Pleuronectes</taxon>
    </lineage>
</organism>
<comment type="caution">
    <text evidence="2">The sequence shown here is derived from an EMBL/GenBank/DDBJ whole genome shotgun (WGS) entry which is preliminary data.</text>
</comment>
<evidence type="ECO:0000256" key="1">
    <source>
        <dbReference type="SAM" id="MobiDB-lite"/>
    </source>
</evidence>